<dbReference type="EMBL" id="VNHS01000001">
    <property type="protein sequence ID" value="TYP79317.1"/>
    <property type="molecule type" value="Genomic_DNA"/>
</dbReference>
<feature type="transmembrane region" description="Helical" evidence="1">
    <location>
        <begin position="451"/>
        <end position="468"/>
    </location>
</feature>
<protein>
    <submittedName>
        <fullName evidence="3">CAAX prenyl protease-like protein</fullName>
    </submittedName>
</protein>
<keyword evidence="4" id="KW-1185">Reference proteome</keyword>
<feature type="domain" description="CAAX prenyl protease 2/Lysostaphin resistance protein A-like" evidence="2">
    <location>
        <begin position="397"/>
        <end position="477"/>
    </location>
</feature>
<feature type="domain" description="CAAX prenyl protease 2/Lysostaphin resistance protein A-like" evidence="2">
    <location>
        <begin position="138"/>
        <end position="224"/>
    </location>
</feature>
<keyword evidence="1" id="KW-0472">Membrane</keyword>
<feature type="transmembrane region" description="Helical" evidence="1">
    <location>
        <begin position="12"/>
        <end position="28"/>
    </location>
</feature>
<reference evidence="3 4" key="1">
    <citation type="submission" date="2019-07" db="EMBL/GenBank/DDBJ databases">
        <title>Genomic Encyclopedia of Type Strains, Phase III (KMG-III): the genomes of soil and plant-associated and newly described type strains.</title>
        <authorList>
            <person name="Whitman W."/>
        </authorList>
    </citation>
    <scope>NUCLEOTIDE SEQUENCE [LARGE SCALE GENOMIC DNA]</scope>
    <source>
        <strain evidence="3 4">BL24</strain>
    </source>
</reference>
<evidence type="ECO:0000313" key="4">
    <source>
        <dbReference type="Proteomes" id="UP000323257"/>
    </source>
</evidence>
<name>A0A5S5CK82_9BACL</name>
<dbReference type="GO" id="GO:0006508">
    <property type="term" value="P:proteolysis"/>
    <property type="evidence" value="ECO:0007669"/>
    <property type="project" value="UniProtKB-KW"/>
</dbReference>
<feature type="transmembrane region" description="Helical" evidence="1">
    <location>
        <begin position="473"/>
        <end position="490"/>
    </location>
</feature>
<dbReference type="OrthoDB" id="4177129at2"/>
<feature type="transmembrane region" description="Helical" evidence="1">
    <location>
        <begin position="48"/>
        <end position="74"/>
    </location>
</feature>
<gene>
    <name evidence="3" type="ORF">BCM02_101435</name>
</gene>
<feature type="transmembrane region" description="Helical" evidence="1">
    <location>
        <begin position="277"/>
        <end position="299"/>
    </location>
</feature>
<dbReference type="Proteomes" id="UP000323257">
    <property type="component" value="Unassembled WGS sequence"/>
</dbReference>
<evidence type="ECO:0000259" key="2">
    <source>
        <dbReference type="Pfam" id="PF02517"/>
    </source>
</evidence>
<keyword evidence="3" id="KW-0645">Protease</keyword>
<dbReference type="PANTHER" id="PTHR36435:SF1">
    <property type="entry name" value="CAAX AMINO TERMINAL PROTEASE FAMILY PROTEIN"/>
    <property type="match status" value="1"/>
</dbReference>
<feature type="transmembrane region" description="Helical" evidence="1">
    <location>
        <begin position="502"/>
        <end position="520"/>
    </location>
</feature>
<feature type="transmembrane region" description="Helical" evidence="1">
    <location>
        <begin position="398"/>
        <end position="419"/>
    </location>
</feature>
<feature type="transmembrane region" description="Helical" evidence="1">
    <location>
        <begin position="426"/>
        <end position="445"/>
    </location>
</feature>
<keyword evidence="1" id="KW-1133">Transmembrane helix</keyword>
<evidence type="ECO:0000256" key="1">
    <source>
        <dbReference type="SAM" id="Phobius"/>
    </source>
</evidence>
<dbReference type="AlphaFoldDB" id="A0A5S5CK82"/>
<organism evidence="3 4">
    <name type="scientific">Paenibacillus methanolicus</name>
    <dbReference type="NCBI Taxonomy" id="582686"/>
    <lineage>
        <taxon>Bacteria</taxon>
        <taxon>Bacillati</taxon>
        <taxon>Bacillota</taxon>
        <taxon>Bacilli</taxon>
        <taxon>Bacillales</taxon>
        <taxon>Paenibacillaceae</taxon>
        <taxon>Paenibacillus</taxon>
    </lineage>
</organism>
<feature type="transmembrane region" description="Helical" evidence="1">
    <location>
        <begin position="354"/>
        <end position="378"/>
    </location>
</feature>
<dbReference type="Pfam" id="PF02517">
    <property type="entry name" value="Rce1-like"/>
    <property type="match status" value="2"/>
</dbReference>
<keyword evidence="3" id="KW-0378">Hydrolase</keyword>
<proteinExistence type="predicted"/>
<dbReference type="GO" id="GO:0080120">
    <property type="term" value="P:CAAX-box protein maturation"/>
    <property type="evidence" value="ECO:0007669"/>
    <property type="project" value="UniProtKB-ARBA"/>
</dbReference>
<evidence type="ECO:0000313" key="3">
    <source>
        <dbReference type="EMBL" id="TYP79317.1"/>
    </source>
</evidence>
<dbReference type="PANTHER" id="PTHR36435">
    <property type="entry name" value="SLR1288 PROTEIN"/>
    <property type="match status" value="1"/>
</dbReference>
<dbReference type="GO" id="GO:0004175">
    <property type="term" value="F:endopeptidase activity"/>
    <property type="evidence" value="ECO:0007669"/>
    <property type="project" value="UniProtKB-ARBA"/>
</dbReference>
<keyword evidence="1" id="KW-0812">Transmembrane</keyword>
<feature type="transmembrane region" description="Helical" evidence="1">
    <location>
        <begin position="241"/>
        <end position="265"/>
    </location>
</feature>
<feature type="transmembrane region" description="Helical" evidence="1">
    <location>
        <begin position="311"/>
        <end position="333"/>
    </location>
</feature>
<comment type="caution">
    <text evidence="3">The sequence shown here is derived from an EMBL/GenBank/DDBJ whole genome shotgun (WGS) entry which is preliminary data.</text>
</comment>
<feature type="transmembrane region" description="Helical" evidence="1">
    <location>
        <begin position="191"/>
        <end position="207"/>
    </location>
</feature>
<dbReference type="InterPro" id="IPR052710">
    <property type="entry name" value="CAAX_protease"/>
</dbReference>
<accession>A0A5S5CK82</accession>
<feature type="transmembrane region" description="Helical" evidence="1">
    <location>
        <begin position="95"/>
        <end position="118"/>
    </location>
</feature>
<feature type="transmembrane region" description="Helical" evidence="1">
    <location>
        <begin position="212"/>
        <end position="229"/>
    </location>
</feature>
<feature type="transmembrane region" description="Helical" evidence="1">
    <location>
        <begin position="138"/>
        <end position="157"/>
    </location>
</feature>
<sequence length="541" mass="60651">MTTKWLAIGRSLLNAAVYLVAFFAIYTLHETLIIQSFTPYREFMHRNIPVFLSFVMGIVFIVFLIISRVHTAITGGKRPGIIRNARFTALNASQWLQVAIIGLGGTMLYLSLMNLHFIRNNTQDFENYVHTFGQADHFLYVLAGVGFLAVCFEELLFRGIVFNALKSNMPVWVSTLLSSVIYGYFQPNIWVSVTAFFLSILYCLVYYRMRSLWSTIGIGAIINCLIMIADRVGLVDGMAKLPTFVLEVSGFTGLLLIVGTLLYMWKGGAFVKPYAVMVGNLAVYVGIYYALLQTLVVIWEQAVLPKYPALGNHGIIGLFANALLAMPLYYVVLKRFYKKDLIAIAEFKKTTLSAQALSMLLAVCMGLWIMSLFTIPQVAKAAPGFDGIVGFFLRQEPWVFFSFFVINSLYKEVLFRALIFNELRRAVPLPAAMAVTGILYGILFFSGDIPLMLYGTAGAVIFGLLYVWHRSIWLTIVNEYVLFASYYIIWNSGGLPDGGVRYVIMALSSAGVLGLMYALWRMSRPASVTRRQERRKVGIGA</sequence>
<dbReference type="RefSeq" id="WP_148927390.1">
    <property type="nucleotide sequence ID" value="NZ_VNHS01000001.1"/>
</dbReference>
<dbReference type="InterPro" id="IPR003675">
    <property type="entry name" value="Rce1/LyrA-like_dom"/>
</dbReference>